<dbReference type="PANTHER" id="PTHR33055:SF3">
    <property type="entry name" value="PUTATIVE TRANSPOSASE FOR IS117-RELATED"/>
    <property type="match status" value="1"/>
</dbReference>
<name>A0A2P1P9Q0_9RICK</name>
<sequence>MSGKDALLASIPGIGEKTRAKVIAFLNIDNFTSAKQIAAYVGLNPKHKQSGSSVRGISRISKTGDSDLRKAFYMPAIASMRFNPIIKEFADRLSDAGKHKMVILIAAMRKLVHIIYGVLKSKTCFNPDVTKLNDKIIEKAIAI</sequence>
<dbReference type="GO" id="GO:0006313">
    <property type="term" value="P:DNA transposition"/>
    <property type="evidence" value="ECO:0007669"/>
    <property type="project" value="InterPro"/>
</dbReference>
<feature type="domain" description="Transposase IS116/IS110/IS902 C-terminal" evidence="1">
    <location>
        <begin position="6"/>
        <end position="89"/>
    </location>
</feature>
<dbReference type="PANTHER" id="PTHR33055">
    <property type="entry name" value="TRANSPOSASE FOR INSERTION SEQUENCE ELEMENT IS1111A"/>
    <property type="match status" value="1"/>
</dbReference>
<evidence type="ECO:0000259" key="1">
    <source>
        <dbReference type="Pfam" id="PF02371"/>
    </source>
</evidence>
<dbReference type="GO" id="GO:0004803">
    <property type="term" value="F:transposase activity"/>
    <property type="evidence" value="ECO:0007669"/>
    <property type="project" value="InterPro"/>
</dbReference>
<organism evidence="2 3">
    <name type="scientific">Candidatus Phycorickettsia trachydisci</name>
    <dbReference type="NCBI Taxonomy" id="2115978"/>
    <lineage>
        <taxon>Bacteria</taxon>
        <taxon>Pseudomonadati</taxon>
        <taxon>Pseudomonadota</taxon>
        <taxon>Alphaproteobacteria</taxon>
        <taxon>Rickettsiales</taxon>
        <taxon>Rickettsiaceae</taxon>
        <taxon>Candidatus Phycorickettsia</taxon>
    </lineage>
</organism>
<evidence type="ECO:0000313" key="3">
    <source>
        <dbReference type="Proteomes" id="UP000241762"/>
    </source>
</evidence>
<proteinExistence type="predicted"/>
<evidence type="ECO:0000313" key="2">
    <source>
        <dbReference type="EMBL" id="AVP87976.1"/>
    </source>
</evidence>
<gene>
    <name evidence="2" type="ORF">phytr_10480</name>
</gene>
<dbReference type="InterPro" id="IPR047650">
    <property type="entry name" value="Transpos_IS110"/>
</dbReference>
<dbReference type="EMBL" id="CP027845">
    <property type="protein sequence ID" value="AVP87976.1"/>
    <property type="molecule type" value="Genomic_DNA"/>
</dbReference>
<dbReference type="KEGG" id="ptc:phytr_10480"/>
<keyword evidence="3" id="KW-1185">Reference proteome</keyword>
<dbReference type="GO" id="GO:0003677">
    <property type="term" value="F:DNA binding"/>
    <property type="evidence" value="ECO:0007669"/>
    <property type="project" value="InterPro"/>
</dbReference>
<dbReference type="Pfam" id="PF02371">
    <property type="entry name" value="Transposase_20"/>
    <property type="match status" value="1"/>
</dbReference>
<accession>A0A2P1P9Q0</accession>
<dbReference type="AlphaFoldDB" id="A0A2P1P9Q0"/>
<protein>
    <submittedName>
        <fullName evidence="2">Transposase</fullName>
    </submittedName>
</protein>
<reference evidence="2 3" key="1">
    <citation type="submission" date="2018-03" db="EMBL/GenBank/DDBJ databases">
        <title>A gene transfer event suggests a long-term partnership between eustigmatophyte algae and a novel lineage of endosymbiotic bacteria.</title>
        <authorList>
            <person name="Yurchenko T."/>
            <person name="Sevcikova T."/>
            <person name="Pribyl P."/>
            <person name="El Karkouri K."/>
            <person name="Klimes V."/>
            <person name="Amaral R."/>
            <person name="Zbrankova V."/>
            <person name="Kim E."/>
            <person name="Raoult D."/>
            <person name="Santos L.M.A."/>
            <person name="Elias M."/>
        </authorList>
    </citation>
    <scope>NUCLEOTIDE SEQUENCE [LARGE SCALE GENOMIC DNA]</scope>
    <source>
        <strain evidence="2">CCALA 838</strain>
    </source>
</reference>
<dbReference type="Proteomes" id="UP000241762">
    <property type="component" value="Chromosome"/>
</dbReference>
<dbReference type="InterPro" id="IPR003346">
    <property type="entry name" value="Transposase_20"/>
</dbReference>